<dbReference type="EMBL" id="JAYKXP010000015">
    <property type="protein sequence ID" value="KAK7049965.1"/>
    <property type="molecule type" value="Genomic_DNA"/>
</dbReference>
<dbReference type="AlphaFoldDB" id="A0AAW0DBN4"/>
<dbReference type="Pfam" id="PF02037">
    <property type="entry name" value="SAP"/>
    <property type="match status" value="1"/>
</dbReference>
<dbReference type="Gene3D" id="1.10.720.30">
    <property type="entry name" value="SAP domain"/>
    <property type="match status" value="1"/>
</dbReference>
<keyword evidence="4" id="KW-1185">Reference proteome</keyword>
<dbReference type="Proteomes" id="UP001383192">
    <property type="component" value="Unassembled WGS sequence"/>
</dbReference>
<reference evidence="3 4" key="1">
    <citation type="submission" date="2024-01" db="EMBL/GenBank/DDBJ databases">
        <title>A draft genome for a cacao thread blight-causing isolate of Paramarasmius palmivorus.</title>
        <authorList>
            <person name="Baruah I.K."/>
            <person name="Bukari Y."/>
            <person name="Amoako-Attah I."/>
            <person name="Meinhardt L.W."/>
            <person name="Bailey B.A."/>
            <person name="Cohen S.P."/>
        </authorList>
    </citation>
    <scope>NUCLEOTIDE SEQUENCE [LARGE SCALE GENOMIC DNA]</scope>
    <source>
        <strain evidence="3 4">GH-12</strain>
    </source>
</reference>
<feature type="domain" description="SAP" evidence="2">
    <location>
        <begin position="15"/>
        <end position="45"/>
    </location>
</feature>
<evidence type="ECO:0000313" key="3">
    <source>
        <dbReference type="EMBL" id="KAK7049965.1"/>
    </source>
</evidence>
<accession>A0AAW0DBN4</accession>
<comment type="caution">
    <text evidence="3">The sequence shown here is derived from an EMBL/GenBank/DDBJ whole genome shotgun (WGS) entry which is preliminary data.</text>
</comment>
<dbReference type="InterPro" id="IPR003034">
    <property type="entry name" value="SAP_dom"/>
</dbReference>
<feature type="region of interest" description="Disordered" evidence="1">
    <location>
        <begin position="398"/>
        <end position="417"/>
    </location>
</feature>
<name>A0AAW0DBN4_9AGAR</name>
<gene>
    <name evidence="3" type="ORF">VNI00_005396</name>
</gene>
<sequence>MVPAADTYDSYSRRLNKDALKALCRRFNLGLSGNKSMLQERLKAFSENHDQWTLLEAGARRTHKGPQNIPGGKKVLKGSQLRREQWLGNIDTQEPHEPSATGTQTRKGKTIAWAKEFRKRYPTRPYSPEAAKEDDSKPKVHPMFGGQYVVDTLGEILSRLEHQSLVSSSLSTPTTSAKPSRQPFMPQINALHAPIPLRPVQPSPHLQSHRVHDSASAASLCSITQDTLYHTIPSLHSVQENESLSQLQAPAPSAVENAVAEEVRVLKLAKEKVLHYTLSQAAAQDPNSKSISFANDIDRLGRTWCDEYEHFDPDACHVKIQGRSIAIKYWSKIYKLDTILRKQVNDWQWVAERYIESSPEDFWDEFSAESDAGVKVRMTWKQITNDLRKRRLEDDRAKGVGFRQRRRSSKLSMAALM</sequence>
<protein>
    <recommendedName>
        <fullName evidence="2">SAP domain-containing protein</fullName>
    </recommendedName>
</protein>
<evidence type="ECO:0000259" key="2">
    <source>
        <dbReference type="Pfam" id="PF02037"/>
    </source>
</evidence>
<proteinExistence type="predicted"/>
<evidence type="ECO:0000256" key="1">
    <source>
        <dbReference type="SAM" id="MobiDB-lite"/>
    </source>
</evidence>
<organism evidence="3 4">
    <name type="scientific">Paramarasmius palmivorus</name>
    <dbReference type="NCBI Taxonomy" id="297713"/>
    <lineage>
        <taxon>Eukaryota</taxon>
        <taxon>Fungi</taxon>
        <taxon>Dikarya</taxon>
        <taxon>Basidiomycota</taxon>
        <taxon>Agaricomycotina</taxon>
        <taxon>Agaricomycetes</taxon>
        <taxon>Agaricomycetidae</taxon>
        <taxon>Agaricales</taxon>
        <taxon>Marasmiineae</taxon>
        <taxon>Marasmiaceae</taxon>
        <taxon>Paramarasmius</taxon>
    </lineage>
</organism>
<dbReference type="InterPro" id="IPR036361">
    <property type="entry name" value="SAP_dom_sf"/>
</dbReference>
<evidence type="ECO:0000313" key="4">
    <source>
        <dbReference type="Proteomes" id="UP001383192"/>
    </source>
</evidence>